<dbReference type="OrthoDB" id="4641599at2"/>
<keyword evidence="2" id="KW-1185">Reference proteome</keyword>
<dbReference type="EMBL" id="MLHV01000016">
    <property type="protein sequence ID" value="OHT97087.1"/>
    <property type="molecule type" value="Genomic_DNA"/>
</dbReference>
<accession>A0A1S1K1T6</accession>
<dbReference type="AlphaFoldDB" id="A0A1S1K1T6"/>
<dbReference type="Proteomes" id="UP000179636">
    <property type="component" value="Unassembled WGS sequence"/>
</dbReference>
<proteinExistence type="predicted"/>
<sequence length="255" mass="26848">MLGSDPIAALLGAGMDPRLPEVLWKGYLRRLVNAGAAVTMLGPDVVVPDDATDAERAGLATLVSTYPTGTQMPMETTGKLAGAGLIDAAAERVNVRVGAYYRRINRTVGKDVAAGLWRRGAITTSAAIHAGASNMVAVMIGDAASLRVWRQWSMQASGDGYERHSAPTLLVPQLRGGGMYLFRTSEGDRIDPLTMAVTGWEDCSITVTSGDMLVPVPPTCQNGAPVTRLGPCRMLPGWLRESLLGYGVPPQSAAA</sequence>
<comment type="caution">
    <text evidence="1">The sequence shown here is derived from an EMBL/GenBank/DDBJ whole genome shotgun (WGS) entry which is preliminary data.</text>
</comment>
<dbReference type="RefSeq" id="WP_019344666.1">
    <property type="nucleotide sequence ID" value="NZ_MLHV01000016.1"/>
</dbReference>
<name>A0A1S1K1T6_9MYCO</name>
<evidence type="ECO:0000313" key="1">
    <source>
        <dbReference type="EMBL" id="OHT97087.1"/>
    </source>
</evidence>
<protein>
    <submittedName>
        <fullName evidence="1">Uncharacterized protein</fullName>
    </submittedName>
</protein>
<evidence type="ECO:0000313" key="2">
    <source>
        <dbReference type="Proteomes" id="UP000179636"/>
    </source>
</evidence>
<reference evidence="1 2" key="1">
    <citation type="submission" date="2016-10" db="EMBL/GenBank/DDBJ databases">
        <title>Evaluation of Human, Animal and Environmental Mycobacterium chelonae Isolates by Core Genome Phylogenomic Analysis, Targeted Gene Comparison, and Anti-microbial Susceptibility Patterns: A Tale of Mistaken Identities.</title>
        <authorList>
            <person name="Fogelson S.B."/>
            <person name="Camus A.C."/>
            <person name="Lorenz W."/>
            <person name="Vasireddy R."/>
            <person name="Vasireddy S."/>
            <person name="Smith T."/>
            <person name="Brown-Elliott B.A."/>
            <person name="Wallace R.J.Jr."/>
            <person name="Hasan N.A."/>
            <person name="Reischl U."/>
            <person name="Sanchez S."/>
        </authorList>
    </citation>
    <scope>NUCLEOTIDE SEQUENCE [LARGE SCALE GENOMIC DNA]</scope>
    <source>
        <strain evidence="1 2">24999</strain>
    </source>
</reference>
<dbReference type="STRING" id="1908205.BKG60_18400"/>
<gene>
    <name evidence="1" type="ORF">BKG61_17485</name>
</gene>
<organism evidence="1 2">
    <name type="scientific">Mycobacterium syngnathidarum</name>
    <dbReference type="NCBI Taxonomy" id="1908205"/>
    <lineage>
        <taxon>Bacteria</taxon>
        <taxon>Bacillati</taxon>
        <taxon>Actinomycetota</taxon>
        <taxon>Actinomycetes</taxon>
        <taxon>Mycobacteriales</taxon>
        <taxon>Mycobacteriaceae</taxon>
        <taxon>Mycobacterium</taxon>
    </lineage>
</organism>